<gene>
    <name evidence="1" type="ORF">Ptr86124_007764</name>
</gene>
<organism evidence="1 2">
    <name type="scientific">Pyrenophora tritici-repentis</name>
    <dbReference type="NCBI Taxonomy" id="45151"/>
    <lineage>
        <taxon>Eukaryota</taxon>
        <taxon>Fungi</taxon>
        <taxon>Dikarya</taxon>
        <taxon>Ascomycota</taxon>
        <taxon>Pezizomycotina</taxon>
        <taxon>Dothideomycetes</taxon>
        <taxon>Pleosporomycetidae</taxon>
        <taxon>Pleosporales</taxon>
        <taxon>Pleosporineae</taxon>
        <taxon>Pleosporaceae</taxon>
        <taxon>Pyrenophora</taxon>
    </lineage>
</organism>
<dbReference type="AlphaFoldDB" id="A0A922NER6"/>
<keyword evidence="2" id="KW-1185">Reference proteome</keyword>
<protein>
    <submittedName>
        <fullName evidence="1">Uncharacterized protein</fullName>
    </submittedName>
</protein>
<name>A0A922NER6_9PLEO</name>
<comment type="caution">
    <text evidence="1">The sequence shown here is derived from an EMBL/GenBank/DDBJ whole genome shotgun (WGS) entry which is preliminary data.</text>
</comment>
<evidence type="ECO:0000313" key="2">
    <source>
        <dbReference type="Proteomes" id="UP000249757"/>
    </source>
</evidence>
<proteinExistence type="predicted"/>
<evidence type="ECO:0000313" key="1">
    <source>
        <dbReference type="EMBL" id="KAI1513862.1"/>
    </source>
</evidence>
<sequence>MVPGSFYECIGGPLSAGGGVSRRPVVDITPARLGSKYPAQQLNYPWGFR</sequence>
<accession>A0A922NER6</accession>
<reference evidence="2" key="1">
    <citation type="journal article" date="2022" name="Microb. Genom.">
        <title>A global pangenome for the wheat fungal pathogen Pyrenophora tritici-repentis and prediction of effector protein structural homology.</title>
        <authorList>
            <person name="Moolhuijzen P.M."/>
            <person name="See P.T."/>
            <person name="Shi G."/>
            <person name="Powell H.R."/>
            <person name="Cockram J."/>
            <person name="Jorgensen L.N."/>
            <person name="Benslimane H."/>
            <person name="Strelkov S.E."/>
            <person name="Turner J."/>
            <person name="Liu Z."/>
            <person name="Moffat C.S."/>
        </authorList>
    </citation>
    <scope>NUCLEOTIDE SEQUENCE [LARGE SCALE GENOMIC DNA]</scope>
</reference>
<dbReference type="EMBL" id="NRDI02000009">
    <property type="protein sequence ID" value="KAI1513862.1"/>
    <property type="molecule type" value="Genomic_DNA"/>
</dbReference>
<dbReference type="Proteomes" id="UP000249757">
    <property type="component" value="Unassembled WGS sequence"/>
</dbReference>